<keyword evidence="3" id="KW-1185">Reference proteome</keyword>
<evidence type="ECO:0000313" key="2">
    <source>
        <dbReference type="EMBL" id="EJK55618.1"/>
    </source>
</evidence>
<name>K0RPC3_THAOC</name>
<dbReference type="EMBL" id="AGNL01033656">
    <property type="protein sequence ID" value="EJK55618.1"/>
    <property type="molecule type" value="Genomic_DNA"/>
</dbReference>
<proteinExistence type="predicted"/>
<evidence type="ECO:0000313" key="3">
    <source>
        <dbReference type="Proteomes" id="UP000266841"/>
    </source>
</evidence>
<comment type="caution">
    <text evidence="2">The sequence shown here is derived from an EMBL/GenBank/DDBJ whole genome shotgun (WGS) entry which is preliminary data.</text>
</comment>
<organism evidence="2 3">
    <name type="scientific">Thalassiosira oceanica</name>
    <name type="common">Marine diatom</name>
    <dbReference type="NCBI Taxonomy" id="159749"/>
    <lineage>
        <taxon>Eukaryota</taxon>
        <taxon>Sar</taxon>
        <taxon>Stramenopiles</taxon>
        <taxon>Ochrophyta</taxon>
        <taxon>Bacillariophyta</taxon>
        <taxon>Coscinodiscophyceae</taxon>
        <taxon>Thalassiosirophycidae</taxon>
        <taxon>Thalassiosirales</taxon>
        <taxon>Thalassiosiraceae</taxon>
        <taxon>Thalassiosira</taxon>
    </lineage>
</organism>
<dbReference type="Proteomes" id="UP000266841">
    <property type="component" value="Unassembled WGS sequence"/>
</dbReference>
<feature type="non-terminal residue" evidence="2">
    <location>
        <position position="129"/>
    </location>
</feature>
<protein>
    <submittedName>
        <fullName evidence="2">Uncharacterized protein</fullName>
    </submittedName>
</protein>
<reference evidence="2 3" key="1">
    <citation type="journal article" date="2012" name="Genome Biol.">
        <title>Genome and low-iron response of an oceanic diatom adapted to chronic iron limitation.</title>
        <authorList>
            <person name="Lommer M."/>
            <person name="Specht M."/>
            <person name="Roy A.S."/>
            <person name="Kraemer L."/>
            <person name="Andreson R."/>
            <person name="Gutowska M.A."/>
            <person name="Wolf J."/>
            <person name="Bergner S.V."/>
            <person name="Schilhabel M.B."/>
            <person name="Klostermeier U.C."/>
            <person name="Beiko R.G."/>
            <person name="Rosenstiel P."/>
            <person name="Hippler M."/>
            <person name="Laroche J."/>
        </authorList>
    </citation>
    <scope>NUCLEOTIDE SEQUENCE [LARGE SCALE GENOMIC DNA]</scope>
    <source>
        <strain evidence="2 3">CCMP1005</strain>
    </source>
</reference>
<evidence type="ECO:0000256" key="1">
    <source>
        <dbReference type="SAM" id="MobiDB-lite"/>
    </source>
</evidence>
<feature type="region of interest" description="Disordered" evidence="1">
    <location>
        <begin position="24"/>
        <end position="58"/>
    </location>
</feature>
<gene>
    <name evidence="2" type="ORF">THAOC_24636</name>
</gene>
<dbReference type="AlphaFoldDB" id="K0RPC3"/>
<accession>K0RPC3</accession>
<sequence length="129" mass="13991">MHVVCSCGSKIGLSTVFEVPGELRRIEQGPSRALETPPPPDAPDEQRPDGVGLQLDDHPSGAKLVHCSQIKPRFFSIPAGLRFADGGNAAAMRYRGSPIYTMRISGDEIEAQGPLIDEETFYQPNENQG</sequence>